<sequence>MFSGPHGGSSSRNVIPALTAGAVRTVFRPLRPTGLQLRVIRAAADSVGAVRNPRGARVEPVRIGSMTGTWVSATGNGSRTLTGAVLYLHGGGFVLGSSRSHFGLVKRLSAASGMPVLVPDYRLAPEAGFPVALDDALAAYRCLIAEGYSPDRIRLAGDSAGGYLVAALLAELRRQQLPVPAGALLMSPLLDLDIARAERTRDPVIPLAFGNECISAFLGETAASDPRVDVLAADKRGWPPVLIQVGSTECLLPEAKAMADSLTAAGVPCELQIWPGQVHVFQVMARVLPVARIALTQGGAFLRTTVGTAQSSIVERDARPGRNIA</sequence>
<dbReference type="GO" id="GO:0004806">
    <property type="term" value="F:triacylglycerol lipase activity"/>
    <property type="evidence" value="ECO:0007669"/>
    <property type="project" value="TreeGrafter"/>
</dbReference>
<reference evidence="5 6" key="1">
    <citation type="submission" date="2017-12" db="EMBL/GenBank/DDBJ databases">
        <title>Sequencing the genomes of 1000 Actinobacteria strains.</title>
        <authorList>
            <person name="Klenk H.-P."/>
        </authorList>
    </citation>
    <scope>NUCLEOTIDE SEQUENCE [LARGE SCALE GENOMIC DNA]</scope>
    <source>
        <strain evidence="5 6">DSM 44489</strain>
    </source>
</reference>
<evidence type="ECO:0000256" key="2">
    <source>
        <dbReference type="ARBA" id="ARBA00022801"/>
    </source>
</evidence>
<dbReference type="InterPro" id="IPR029058">
    <property type="entry name" value="AB_hydrolase_fold"/>
</dbReference>
<accession>A0A2N3VK86</accession>
<organism evidence="5 6">
    <name type="scientific">Nocardia fluminea</name>
    <dbReference type="NCBI Taxonomy" id="134984"/>
    <lineage>
        <taxon>Bacteria</taxon>
        <taxon>Bacillati</taxon>
        <taxon>Actinomycetota</taxon>
        <taxon>Actinomycetes</taxon>
        <taxon>Mycobacteriales</taxon>
        <taxon>Nocardiaceae</taxon>
        <taxon>Nocardia</taxon>
    </lineage>
</organism>
<comment type="caution">
    <text evidence="5">The sequence shown here is derived from an EMBL/GenBank/DDBJ whole genome shotgun (WGS) entry which is preliminary data.</text>
</comment>
<keyword evidence="2" id="KW-0378">Hydrolase</keyword>
<dbReference type="InterPro" id="IPR033140">
    <property type="entry name" value="Lipase_GDXG_put_SER_AS"/>
</dbReference>
<name>A0A2N3VK86_9NOCA</name>
<feature type="domain" description="Alpha/beta hydrolase fold-3" evidence="4">
    <location>
        <begin position="85"/>
        <end position="282"/>
    </location>
</feature>
<evidence type="ECO:0000256" key="3">
    <source>
        <dbReference type="PROSITE-ProRule" id="PRU10038"/>
    </source>
</evidence>
<evidence type="ECO:0000313" key="6">
    <source>
        <dbReference type="Proteomes" id="UP000233766"/>
    </source>
</evidence>
<dbReference type="AlphaFoldDB" id="A0A2N3VK86"/>
<dbReference type="PROSITE" id="PS01174">
    <property type="entry name" value="LIPASE_GDXG_SER"/>
    <property type="match status" value="1"/>
</dbReference>
<feature type="active site" evidence="3">
    <location>
        <position position="159"/>
    </location>
</feature>
<dbReference type="InterPro" id="IPR050300">
    <property type="entry name" value="GDXG_lipolytic_enzyme"/>
</dbReference>
<evidence type="ECO:0000259" key="4">
    <source>
        <dbReference type="Pfam" id="PF07859"/>
    </source>
</evidence>
<dbReference type="Proteomes" id="UP000233766">
    <property type="component" value="Unassembled WGS sequence"/>
</dbReference>
<gene>
    <name evidence="5" type="ORF">ATK86_6515</name>
</gene>
<dbReference type="Pfam" id="PF07859">
    <property type="entry name" value="Abhydrolase_3"/>
    <property type="match status" value="1"/>
</dbReference>
<dbReference type="PROSITE" id="PS01173">
    <property type="entry name" value="LIPASE_GDXG_HIS"/>
    <property type="match status" value="1"/>
</dbReference>
<dbReference type="EMBL" id="PJMW01000002">
    <property type="protein sequence ID" value="PKV82032.1"/>
    <property type="molecule type" value="Genomic_DNA"/>
</dbReference>
<evidence type="ECO:0000313" key="5">
    <source>
        <dbReference type="EMBL" id="PKV82032.1"/>
    </source>
</evidence>
<proteinExistence type="inferred from homology"/>
<dbReference type="Gene3D" id="3.40.50.1820">
    <property type="entry name" value="alpha/beta hydrolase"/>
    <property type="match status" value="1"/>
</dbReference>
<dbReference type="PANTHER" id="PTHR48081:SF30">
    <property type="entry name" value="ACETYL-HYDROLASE LIPR-RELATED"/>
    <property type="match status" value="1"/>
</dbReference>
<comment type="similarity">
    <text evidence="1">Belongs to the 'GDXG' lipolytic enzyme family.</text>
</comment>
<dbReference type="PANTHER" id="PTHR48081">
    <property type="entry name" value="AB HYDROLASE SUPERFAMILY PROTEIN C4A8.06C"/>
    <property type="match status" value="1"/>
</dbReference>
<dbReference type="OrthoDB" id="128186at2"/>
<dbReference type="InterPro" id="IPR002168">
    <property type="entry name" value="Lipase_GDXG_HIS_AS"/>
</dbReference>
<evidence type="ECO:0000256" key="1">
    <source>
        <dbReference type="ARBA" id="ARBA00010515"/>
    </source>
</evidence>
<protein>
    <submittedName>
        <fullName evidence="5">Acetyl esterase/lipase</fullName>
    </submittedName>
</protein>
<dbReference type="InterPro" id="IPR013094">
    <property type="entry name" value="AB_hydrolase_3"/>
</dbReference>
<keyword evidence="6" id="KW-1185">Reference proteome</keyword>
<dbReference type="SUPFAM" id="SSF53474">
    <property type="entry name" value="alpha/beta-Hydrolases"/>
    <property type="match status" value="1"/>
</dbReference>